<feature type="domain" description="PHD-type" evidence="16">
    <location>
        <begin position="188"/>
        <end position="237"/>
    </location>
</feature>
<feature type="binding site" evidence="12">
    <location>
        <position position="204"/>
    </location>
    <ligand>
        <name>Zn(2+)</name>
        <dbReference type="ChEBI" id="CHEBI:29105"/>
        <label>2</label>
    </ligand>
</feature>
<dbReference type="InterPro" id="IPR024610">
    <property type="entry name" value="ING_N_histone-binding"/>
</dbReference>
<comment type="function">
    <text evidence="14">Component of an histone acetyltransferase complex.</text>
</comment>
<evidence type="ECO:0000313" key="18">
    <source>
        <dbReference type="Proteomes" id="UP000318582"/>
    </source>
</evidence>
<proteinExistence type="inferred from homology"/>
<feature type="site" description="Histone H3K4me3 binding" evidence="11">
    <location>
        <position position="190"/>
    </location>
</feature>
<feature type="site" description="Histone H3K4me3 binding" evidence="11">
    <location>
        <position position="201"/>
    </location>
</feature>
<evidence type="ECO:0000256" key="9">
    <source>
        <dbReference type="ARBA" id="ARBA00023163"/>
    </source>
</evidence>
<dbReference type="PANTHER" id="PTHR10333">
    <property type="entry name" value="INHIBITOR OF GROWTH PROTEIN"/>
    <property type="match status" value="1"/>
</dbReference>
<dbReference type="SUPFAM" id="SSF57903">
    <property type="entry name" value="FYVE/PHD zinc finger"/>
    <property type="match status" value="1"/>
</dbReference>
<dbReference type="STRING" id="109895.A0A507EC30"/>
<keyword evidence="7 14" id="KW-0156">Chromatin regulator</keyword>
<comment type="caution">
    <text evidence="17">The sequence shown here is derived from an EMBL/GenBank/DDBJ whole genome shotgun (WGS) entry which is preliminary data.</text>
</comment>
<feature type="binding site" evidence="12">
    <location>
        <position position="209"/>
    </location>
    <ligand>
        <name>Zn(2+)</name>
        <dbReference type="ChEBI" id="CHEBI:29105"/>
        <label>2</label>
    </ligand>
</feature>
<dbReference type="Gene3D" id="3.30.40.10">
    <property type="entry name" value="Zinc/RING finger domain, C3HC4 (zinc finger)"/>
    <property type="match status" value="1"/>
</dbReference>
<dbReference type="SMART" id="SM00249">
    <property type="entry name" value="PHD"/>
    <property type="match status" value="1"/>
</dbReference>
<evidence type="ECO:0000256" key="14">
    <source>
        <dbReference type="RuleBase" id="RU361213"/>
    </source>
</evidence>
<comment type="subunit">
    <text evidence="14">Component of an histone acetyltransferase complex. Interacts with H3K4me3 and to a lesser extent with H3K4me2.</text>
</comment>
<feature type="region of interest" description="Disordered" evidence="15">
    <location>
        <begin position="317"/>
        <end position="337"/>
    </location>
</feature>
<keyword evidence="18" id="KW-1185">Reference proteome</keyword>
<evidence type="ECO:0000256" key="15">
    <source>
        <dbReference type="SAM" id="MobiDB-lite"/>
    </source>
</evidence>
<evidence type="ECO:0000256" key="12">
    <source>
        <dbReference type="PIRSR" id="PIRSR628651-51"/>
    </source>
</evidence>
<dbReference type="InterPro" id="IPR019786">
    <property type="entry name" value="Zinc_finger_PHD-type_CS"/>
</dbReference>
<comment type="similarity">
    <text evidence="2 14">Belongs to the ING family.</text>
</comment>
<keyword evidence="8" id="KW-0805">Transcription regulation</keyword>
<feature type="binding site" evidence="12">
    <location>
        <position position="191"/>
    </location>
    <ligand>
        <name>Zn(2+)</name>
        <dbReference type="ChEBI" id="CHEBI:29105"/>
        <label>1</label>
    </ligand>
</feature>
<feature type="binding site" evidence="12">
    <location>
        <position position="234"/>
    </location>
    <ligand>
        <name>Zn(2+)</name>
        <dbReference type="ChEBI" id="CHEBI:29105"/>
        <label>2</label>
    </ligand>
</feature>
<evidence type="ECO:0000256" key="7">
    <source>
        <dbReference type="ARBA" id="ARBA00022853"/>
    </source>
</evidence>
<evidence type="ECO:0000256" key="5">
    <source>
        <dbReference type="ARBA" id="ARBA00022771"/>
    </source>
</evidence>
<keyword evidence="5 13" id="KW-0863">Zinc-finger</keyword>
<dbReference type="CDD" id="cd15505">
    <property type="entry name" value="PHD_ING"/>
    <property type="match status" value="1"/>
</dbReference>
<accession>A0A507EC30</accession>
<dbReference type="InterPro" id="IPR013083">
    <property type="entry name" value="Znf_RING/FYVE/PHD"/>
</dbReference>
<feature type="region of interest" description="Disordered" evidence="15">
    <location>
        <begin position="129"/>
        <end position="184"/>
    </location>
</feature>
<evidence type="ECO:0000256" key="13">
    <source>
        <dbReference type="PROSITE-ProRule" id="PRU00146"/>
    </source>
</evidence>
<evidence type="ECO:0000259" key="16">
    <source>
        <dbReference type="PROSITE" id="PS50016"/>
    </source>
</evidence>
<evidence type="ECO:0000256" key="8">
    <source>
        <dbReference type="ARBA" id="ARBA00023015"/>
    </source>
</evidence>
<dbReference type="Gene3D" id="6.10.140.1740">
    <property type="match status" value="1"/>
</dbReference>
<feature type="site" description="Histone H3K4me3 binding" evidence="11">
    <location>
        <position position="205"/>
    </location>
</feature>
<dbReference type="AlphaFoldDB" id="A0A507EC30"/>
<dbReference type="PANTHER" id="PTHR10333:SF103">
    <property type="entry name" value="INHIBITOR OF GROWTH PROTEIN 3"/>
    <property type="match status" value="1"/>
</dbReference>
<sequence length="337" mass="37250">MAVAANPAMTSDNPEEVLAEYLESISNLPSEFAFNMTLLRSLDESFHSSVESMRHNSRSYAAIMKMRKTPTTSGAVIIGAEDDARGALMGYRSDYRDAMRHAEMKVETSQRVLEIFQVNLSRLEKQIAKLETEEMMPPTTSRKRRRPPQGTGAGSSQDAYQDTRKRGSAAASASATPTGTSPSSEDEILYCICRQVSYGDMVGCDNPSCQIEWFHYSCVGLVHPPKGKWYCSTCLDSGVGRAINLTLPPATPATKQTRHKKSYSDFSFLDSDAEDGPHGTPTPHVIEDEDLIVDVEETGDEDKKKIKVNLGLSARARKEGVGAARRRKKMEARQREN</sequence>
<evidence type="ECO:0000256" key="11">
    <source>
        <dbReference type="PIRSR" id="PIRSR628651-50"/>
    </source>
</evidence>
<feature type="binding site" evidence="12">
    <location>
        <position position="218"/>
    </location>
    <ligand>
        <name>Zn(2+)</name>
        <dbReference type="ChEBI" id="CHEBI:29105"/>
        <label>1</label>
    </ligand>
</feature>
<dbReference type="GO" id="GO:0008270">
    <property type="term" value="F:zinc ion binding"/>
    <property type="evidence" value="ECO:0007669"/>
    <property type="project" value="UniProtKB-KW"/>
</dbReference>
<keyword evidence="4 12" id="KW-0479">Metal-binding</keyword>
<dbReference type="PROSITE" id="PS01359">
    <property type="entry name" value="ZF_PHD_1"/>
    <property type="match status" value="1"/>
</dbReference>
<evidence type="ECO:0000313" key="17">
    <source>
        <dbReference type="EMBL" id="TPX61364.1"/>
    </source>
</evidence>
<dbReference type="GO" id="GO:0006325">
    <property type="term" value="P:chromatin organization"/>
    <property type="evidence" value="ECO:0007669"/>
    <property type="project" value="UniProtKB-KW"/>
</dbReference>
<dbReference type="EMBL" id="QEAQ01000008">
    <property type="protein sequence ID" value="TPX61364.1"/>
    <property type="molecule type" value="Genomic_DNA"/>
</dbReference>
<keyword evidence="6 12" id="KW-0862">Zinc</keyword>
<evidence type="ECO:0000256" key="2">
    <source>
        <dbReference type="ARBA" id="ARBA00010210"/>
    </source>
</evidence>
<feature type="binding site" evidence="12">
    <location>
        <position position="231"/>
    </location>
    <ligand>
        <name>Zn(2+)</name>
        <dbReference type="ChEBI" id="CHEBI:29105"/>
        <label>2</label>
    </ligand>
</feature>
<gene>
    <name evidence="17" type="ORF">PhCBS80983_g01166</name>
</gene>
<evidence type="ECO:0000256" key="10">
    <source>
        <dbReference type="ARBA" id="ARBA00023242"/>
    </source>
</evidence>
<dbReference type="Pfam" id="PF12998">
    <property type="entry name" value="ING"/>
    <property type="match status" value="1"/>
</dbReference>
<keyword evidence="9" id="KW-0804">Transcription</keyword>
<protein>
    <recommendedName>
        <fullName evidence="14">Chromatin modification-related protein</fullName>
    </recommendedName>
</protein>
<evidence type="ECO:0000256" key="3">
    <source>
        <dbReference type="ARBA" id="ARBA00022604"/>
    </source>
</evidence>
<organism evidence="17 18">
    <name type="scientific">Powellomyces hirtus</name>
    <dbReference type="NCBI Taxonomy" id="109895"/>
    <lineage>
        <taxon>Eukaryota</taxon>
        <taxon>Fungi</taxon>
        <taxon>Fungi incertae sedis</taxon>
        <taxon>Chytridiomycota</taxon>
        <taxon>Chytridiomycota incertae sedis</taxon>
        <taxon>Chytridiomycetes</taxon>
        <taxon>Spizellomycetales</taxon>
        <taxon>Powellomycetaceae</taxon>
        <taxon>Powellomyces</taxon>
    </lineage>
</organism>
<feature type="binding site" evidence="12">
    <location>
        <position position="193"/>
    </location>
    <ligand>
        <name>Zn(2+)</name>
        <dbReference type="ChEBI" id="CHEBI:29105"/>
        <label>1</label>
    </ligand>
</feature>
<comment type="domain">
    <text evidence="14">The PHD-type zinc finger mediates the binding to H3K4me3.</text>
</comment>
<reference evidence="17 18" key="1">
    <citation type="journal article" date="2019" name="Sci. Rep.">
        <title>Comparative genomics of chytrid fungi reveal insights into the obligate biotrophic and pathogenic lifestyle of Synchytrium endobioticum.</title>
        <authorList>
            <person name="van de Vossenberg B.T.L.H."/>
            <person name="Warris S."/>
            <person name="Nguyen H.D.T."/>
            <person name="van Gent-Pelzer M.P.E."/>
            <person name="Joly D.L."/>
            <person name="van de Geest H.C."/>
            <person name="Bonants P.J.M."/>
            <person name="Smith D.S."/>
            <person name="Levesque C.A."/>
            <person name="van der Lee T.A.J."/>
        </authorList>
    </citation>
    <scope>NUCLEOTIDE SEQUENCE [LARGE SCALE GENOMIC DNA]</scope>
    <source>
        <strain evidence="17 18">CBS 809.83</strain>
    </source>
</reference>
<feature type="binding site" evidence="12">
    <location>
        <position position="215"/>
    </location>
    <ligand>
        <name>Zn(2+)</name>
        <dbReference type="ChEBI" id="CHEBI:29105"/>
        <label>1</label>
    </ligand>
</feature>
<dbReference type="InterPro" id="IPR019787">
    <property type="entry name" value="Znf_PHD-finger"/>
</dbReference>
<dbReference type="Proteomes" id="UP000318582">
    <property type="component" value="Unassembled WGS sequence"/>
</dbReference>
<feature type="site" description="Histone H3K4me3 binding" evidence="11">
    <location>
        <position position="213"/>
    </location>
</feature>
<dbReference type="PROSITE" id="PS50016">
    <property type="entry name" value="ZF_PHD_2"/>
    <property type="match status" value="1"/>
</dbReference>
<evidence type="ECO:0000256" key="4">
    <source>
        <dbReference type="ARBA" id="ARBA00022723"/>
    </source>
</evidence>
<dbReference type="InterPro" id="IPR028651">
    <property type="entry name" value="ING_fam"/>
</dbReference>
<evidence type="ECO:0000256" key="1">
    <source>
        <dbReference type="ARBA" id="ARBA00004123"/>
    </source>
</evidence>
<dbReference type="InterPro" id="IPR001965">
    <property type="entry name" value="Znf_PHD"/>
</dbReference>
<dbReference type="SMART" id="SM01408">
    <property type="entry name" value="ING"/>
    <property type="match status" value="1"/>
</dbReference>
<evidence type="ECO:0000256" key="6">
    <source>
        <dbReference type="ARBA" id="ARBA00022833"/>
    </source>
</evidence>
<dbReference type="InterPro" id="IPR011011">
    <property type="entry name" value="Znf_FYVE_PHD"/>
</dbReference>
<feature type="compositionally biased region" description="Low complexity" evidence="15">
    <location>
        <begin position="168"/>
        <end position="183"/>
    </location>
</feature>
<name>A0A507EC30_9FUNG</name>
<comment type="subcellular location">
    <subcellularLocation>
        <location evidence="1 14">Nucleus</location>
    </subcellularLocation>
</comment>
<keyword evidence="10 14" id="KW-0539">Nucleus</keyword>
<dbReference type="GO" id="GO:0005634">
    <property type="term" value="C:nucleus"/>
    <property type="evidence" value="ECO:0007669"/>
    <property type="project" value="UniProtKB-SubCell"/>
</dbReference>
<keyword evidence="3" id="KW-0341">Growth regulation</keyword>